<dbReference type="PANTHER" id="PTHR32278">
    <property type="entry name" value="F-BOX DOMAIN-CONTAINING PROTEIN"/>
    <property type="match status" value="1"/>
</dbReference>
<accession>A0A328DC73</accession>
<keyword evidence="3" id="KW-1185">Reference proteome</keyword>
<dbReference type="PANTHER" id="PTHR32278:SF111">
    <property type="entry name" value="F-BOX PROTEIN PP2-B12-RELATED"/>
    <property type="match status" value="1"/>
</dbReference>
<evidence type="ECO:0008006" key="4">
    <source>
        <dbReference type="Google" id="ProtNLM"/>
    </source>
</evidence>
<protein>
    <recommendedName>
        <fullName evidence="4">F-box domain-containing protein</fullName>
    </recommendedName>
</protein>
<evidence type="ECO:0000313" key="3">
    <source>
        <dbReference type="Proteomes" id="UP000249390"/>
    </source>
</evidence>
<dbReference type="Pfam" id="PF14299">
    <property type="entry name" value="PP2"/>
    <property type="match status" value="1"/>
</dbReference>
<reference evidence="2 3" key="1">
    <citation type="submission" date="2018-06" db="EMBL/GenBank/DDBJ databases">
        <title>The Genome of Cuscuta australis (Dodder) Provides Insight into the Evolution of Plant Parasitism.</title>
        <authorList>
            <person name="Liu H."/>
        </authorList>
    </citation>
    <scope>NUCLEOTIDE SEQUENCE [LARGE SCALE GENOMIC DNA]</scope>
    <source>
        <strain evidence="3">cv. Yunnan</strain>
        <tissue evidence="2">Vines</tissue>
    </source>
</reference>
<gene>
    <name evidence="2" type="ORF">DM860_009287</name>
</gene>
<sequence length="221" mass="24969">MKIVYLIRSTLYLIKQSFSLEKKSGNKCYMLAARSLKIAWGEDDTYWKWISLPHSRFSEVAVLGHVWWLEIRGEISPKMLSPGTNYGAYLVFSLKSNAYGFDNLPIDASVGISRQEAKTRTVYLGFERSRVGPSAGVGRIPGMLRHNRSPPSEEENANTGHVRQRSDHWMEVELGDILGTGEEEEEEECIIEMSFMEVRGGNQKSGLVVQGIEIRPKEAMP</sequence>
<evidence type="ECO:0000313" key="2">
    <source>
        <dbReference type="EMBL" id="RAL42780.1"/>
    </source>
</evidence>
<comment type="caution">
    <text evidence="2">The sequence shown here is derived from an EMBL/GenBank/DDBJ whole genome shotgun (WGS) entry which is preliminary data.</text>
</comment>
<name>A0A328DC73_9ASTE</name>
<proteinExistence type="predicted"/>
<feature type="region of interest" description="Disordered" evidence="1">
    <location>
        <begin position="137"/>
        <end position="166"/>
    </location>
</feature>
<evidence type="ECO:0000256" key="1">
    <source>
        <dbReference type="SAM" id="MobiDB-lite"/>
    </source>
</evidence>
<dbReference type="Proteomes" id="UP000249390">
    <property type="component" value="Unassembled WGS sequence"/>
</dbReference>
<organism evidence="2 3">
    <name type="scientific">Cuscuta australis</name>
    <dbReference type="NCBI Taxonomy" id="267555"/>
    <lineage>
        <taxon>Eukaryota</taxon>
        <taxon>Viridiplantae</taxon>
        <taxon>Streptophyta</taxon>
        <taxon>Embryophyta</taxon>
        <taxon>Tracheophyta</taxon>
        <taxon>Spermatophyta</taxon>
        <taxon>Magnoliopsida</taxon>
        <taxon>eudicotyledons</taxon>
        <taxon>Gunneridae</taxon>
        <taxon>Pentapetalae</taxon>
        <taxon>asterids</taxon>
        <taxon>lamiids</taxon>
        <taxon>Solanales</taxon>
        <taxon>Convolvulaceae</taxon>
        <taxon>Cuscuteae</taxon>
        <taxon>Cuscuta</taxon>
        <taxon>Cuscuta subgen. Grammica</taxon>
        <taxon>Cuscuta sect. Cleistogrammica</taxon>
    </lineage>
</organism>
<dbReference type="AlphaFoldDB" id="A0A328DC73"/>
<dbReference type="InterPro" id="IPR025886">
    <property type="entry name" value="PP2-like"/>
</dbReference>
<dbReference type="EMBL" id="NQVE01000162">
    <property type="protein sequence ID" value="RAL42780.1"/>
    <property type="molecule type" value="Genomic_DNA"/>
</dbReference>